<evidence type="ECO:0000313" key="1">
    <source>
        <dbReference type="EMBL" id="SHN02333.1"/>
    </source>
</evidence>
<name>A0A1M7NF53_9ACTN</name>
<evidence type="ECO:0000313" key="2">
    <source>
        <dbReference type="Proteomes" id="UP000184440"/>
    </source>
</evidence>
<gene>
    <name evidence="1" type="ORF">SAMN05443668_102591</name>
</gene>
<dbReference type="Proteomes" id="UP000184440">
    <property type="component" value="Unassembled WGS sequence"/>
</dbReference>
<dbReference type="OrthoDB" id="9959706at2"/>
<keyword evidence="2" id="KW-1185">Reference proteome</keyword>
<sequence length="72" mass="7770">MTYSGYSRKQPPPIDPPPQARVRTYWRGCVQLWQAHQPDANGRCAACGRQGACPTLTAVDALLADALGKATD</sequence>
<dbReference type="AlphaFoldDB" id="A0A1M7NF53"/>
<accession>A0A1M7NF53</accession>
<protein>
    <submittedName>
        <fullName evidence="1">Uncharacterized protein</fullName>
    </submittedName>
</protein>
<reference evidence="1 2" key="1">
    <citation type="submission" date="2016-11" db="EMBL/GenBank/DDBJ databases">
        <authorList>
            <person name="Jaros S."/>
            <person name="Januszkiewicz K."/>
            <person name="Wedrychowicz H."/>
        </authorList>
    </citation>
    <scope>NUCLEOTIDE SEQUENCE [LARGE SCALE GENOMIC DNA]</scope>
    <source>
        <strain evidence="1 2">DSM 46144</strain>
    </source>
</reference>
<dbReference type="RefSeq" id="WP_143175104.1">
    <property type="nucleotide sequence ID" value="NZ_FRCS01000002.1"/>
</dbReference>
<organism evidence="1 2">
    <name type="scientific">Cryptosporangium aurantiacum</name>
    <dbReference type="NCBI Taxonomy" id="134849"/>
    <lineage>
        <taxon>Bacteria</taxon>
        <taxon>Bacillati</taxon>
        <taxon>Actinomycetota</taxon>
        <taxon>Actinomycetes</taxon>
        <taxon>Cryptosporangiales</taxon>
        <taxon>Cryptosporangiaceae</taxon>
        <taxon>Cryptosporangium</taxon>
    </lineage>
</organism>
<proteinExistence type="predicted"/>
<dbReference type="EMBL" id="FRCS01000002">
    <property type="protein sequence ID" value="SHN02333.1"/>
    <property type="molecule type" value="Genomic_DNA"/>
</dbReference>